<dbReference type="Proteomes" id="UP001168877">
    <property type="component" value="Unassembled WGS sequence"/>
</dbReference>
<proteinExistence type="predicted"/>
<dbReference type="EMBL" id="JAUESC010000385">
    <property type="protein sequence ID" value="KAK0580243.1"/>
    <property type="molecule type" value="Genomic_DNA"/>
</dbReference>
<protein>
    <submittedName>
        <fullName evidence="1">Uncharacterized protein</fullName>
    </submittedName>
</protein>
<keyword evidence="2" id="KW-1185">Reference proteome</keyword>
<accession>A0AA39VJF2</accession>
<organism evidence="1 2">
    <name type="scientific">Acer saccharum</name>
    <name type="common">Sugar maple</name>
    <dbReference type="NCBI Taxonomy" id="4024"/>
    <lineage>
        <taxon>Eukaryota</taxon>
        <taxon>Viridiplantae</taxon>
        <taxon>Streptophyta</taxon>
        <taxon>Embryophyta</taxon>
        <taxon>Tracheophyta</taxon>
        <taxon>Spermatophyta</taxon>
        <taxon>Magnoliopsida</taxon>
        <taxon>eudicotyledons</taxon>
        <taxon>Gunneridae</taxon>
        <taxon>Pentapetalae</taxon>
        <taxon>rosids</taxon>
        <taxon>malvids</taxon>
        <taxon>Sapindales</taxon>
        <taxon>Sapindaceae</taxon>
        <taxon>Hippocastanoideae</taxon>
        <taxon>Acereae</taxon>
        <taxon>Acer</taxon>
    </lineage>
</organism>
<reference evidence="1" key="2">
    <citation type="submission" date="2023-06" db="EMBL/GenBank/DDBJ databases">
        <authorList>
            <person name="Swenson N.G."/>
            <person name="Wegrzyn J.L."/>
            <person name="Mcevoy S.L."/>
        </authorList>
    </citation>
    <scope>NUCLEOTIDE SEQUENCE</scope>
    <source>
        <strain evidence="1">NS2018</strain>
        <tissue evidence="1">Leaf</tissue>
    </source>
</reference>
<dbReference type="AlphaFoldDB" id="A0AA39VJF2"/>
<gene>
    <name evidence="1" type="ORF">LWI29_038475</name>
</gene>
<comment type="caution">
    <text evidence="1">The sequence shown here is derived from an EMBL/GenBank/DDBJ whole genome shotgun (WGS) entry which is preliminary data.</text>
</comment>
<evidence type="ECO:0000313" key="2">
    <source>
        <dbReference type="Proteomes" id="UP001168877"/>
    </source>
</evidence>
<reference evidence="1" key="1">
    <citation type="journal article" date="2022" name="Plant J.">
        <title>Strategies of tolerance reflected in two North American maple genomes.</title>
        <authorList>
            <person name="McEvoy S.L."/>
            <person name="Sezen U.U."/>
            <person name="Trouern-Trend A."/>
            <person name="McMahon S.M."/>
            <person name="Schaberg P.G."/>
            <person name="Yang J."/>
            <person name="Wegrzyn J.L."/>
            <person name="Swenson N.G."/>
        </authorList>
    </citation>
    <scope>NUCLEOTIDE SEQUENCE</scope>
    <source>
        <strain evidence="1">NS2018</strain>
    </source>
</reference>
<sequence length="189" mass="21715">MITLGSPCKRHEVLVRFGMTRIAKQEDLSRVGRTRIGKQEVMARVGRTQIVMHGRLPRGMSALDRELAIILVGLGVWPPLLKGHNYGFWKLRMKAYIRFIDERAWMTVKEGYLAPNKIENGVTISKPRSEWSTNEFELAKWHHPAVNAIFGDVDSRQFSYIQNLETVKEAWKALQVTNEGTKVVKKSRL</sequence>
<evidence type="ECO:0000313" key="1">
    <source>
        <dbReference type="EMBL" id="KAK0580243.1"/>
    </source>
</evidence>
<name>A0AA39VJF2_ACESA</name>